<comment type="caution">
    <text evidence="2">The sequence shown here is derived from an EMBL/GenBank/DDBJ whole genome shotgun (WGS) entry which is preliminary data.</text>
</comment>
<sequence>MAEAKPISTPMVAGTKLSKDGDNLMQDVQLYRDAQPVPAIALQLGDRVEEQSTPQDSLEGEDTK</sequence>
<gene>
    <name evidence="2" type="ORF">G2W53_042018</name>
</gene>
<evidence type="ECO:0000313" key="3">
    <source>
        <dbReference type="Proteomes" id="UP000634136"/>
    </source>
</evidence>
<evidence type="ECO:0000313" key="2">
    <source>
        <dbReference type="EMBL" id="KAF7802907.1"/>
    </source>
</evidence>
<name>A0A834SKX0_9FABA</name>
<protein>
    <submittedName>
        <fullName evidence="2">Uncharacterized protein</fullName>
    </submittedName>
</protein>
<organism evidence="2 3">
    <name type="scientific">Senna tora</name>
    <dbReference type="NCBI Taxonomy" id="362788"/>
    <lineage>
        <taxon>Eukaryota</taxon>
        <taxon>Viridiplantae</taxon>
        <taxon>Streptophyta</taxon>
        <taxon>Embryophyta</taxon>
        <taxon>Tracheophyta</taxon>
        <taxon>Spermatophyta</taxon>
        <taxon>Magnoliopsida</taxon>
        <taxon>eudicotyledons</taxon>
        <taxon>Gunneridae</taxon>
        <taxon>Pentapetalae</taxon>
        <taxon>rosids</taxon>
        <taxon>fabids</taxon>
        <taxon>Fabales</taxon>
        <taxon>Fabaceae</taxon>
        <taxon>Caesalpinioideae</taxon>
        <taxon>Cassia clade</taxon>
        <taxon>Senna</taxon>
    </lineage>
</organism>
<dbReference type="EMBL" id="JAAIUW010000013">
    <property type="protein sequence ID" value="KAF7802907.1"/>
    <property type="molecule type" value="Genomic_DNA"/>
</dbReference>
<keyword evidence="3" id="KW-1185">Reference proteome</keyword>
<feature type="region of interest" description="Disordered" evidence="1">
    <location>
        <begin position="1"/>
        <end position="20"/>
    </location>
</feature>
<proteinExistence type="predicted"/>
<dbReference type="Proteomes" id="UP000634136">
    <property type="component" value="Unassembled WGS sequence"/>
</dbReference>
<reference evidence="2" key="1">
    <citation type="submission" date="2020-09" db="EMBL/GenBank/DDBJ databases">
        <title>Genome-Enabled Discovery of Anthraquinone Biosynthesis in Senna tora.</title>
        <authorList>
            <person name="Kang S.-H."/>
            <person name="Pandey R.P."/>
            <person name="Lee C.-M."/>
            <person name="Sim J.-S."/>
            <person name="Jeong J.-T."/>
            <person name="Choi B.-S."/>
            <person name="Jung M."/>
            <person name="Ginzburg D."/>
            <person name="Zhao K."/>
            <person name="Won S.Y."/>
            <person name="Oh T.-J."/>
            <person name="Yu Y."/>
            <person name="Kim N.-H."/>
            <person name="Lee O.R."/>
            <person name="Lee T.-H."/>
            <person name="Bashyal P."/>
            <person name="Kim T.-S."/>
            <person name="Lee W.-H."/>
            <person name="Kawkins C."/>
            <person name="Kim C.-K."/>
            <person name="Kim J.S."/>
            <person name="Ahn B.O."/>
            <person name="Rhee S.Y."/>
            <person name="Sohng J.K."/>
        </authorList>
    </citation>
    <scope>NUCLEOTIDE SEQUENCE</scope>
    <source>
        <tissue evidence="2">Leaf</tissue>
    </source>
</reference>
<dbReference type="AlphaFoldDB" id="A0A834SKX0"/>
<accession>A0A834SKX0</accession>
<feature type="region of interest" description="Disordered" evidence="1">
    <location>
        <begin position="43"/>
        <end position="64"/>
    </location>
</feature>
<evidence type="ECO:0000256" key="1">
    <source>
        <dbReference type="SAM" id="MobiDB-lite"/>
    </source>
</evidence>